<comment type="caution">
    <text evidence="1">The sequence shown here is derived from an EMBL/GenBank/DDBJ whole genome shotgun (WGS) entry which is preliminary data.</text>
</comment>
<gene>
    <name evidence="1" type="ORF">NE237_004038</name>
</gene>
<protein>
    <submittedName>
        <fullName evidence="1">Uncharacterized protein</fullName>
    </submittedName>
</protein>
<accession>A0A9Q0KI60</accession>
<sequence length="134" mass="15089">MSGLTFFGMDPATEAEKESGLCDVVLSKIFPYASPLRLMVFRCGVKIAVRWVFCKCRDFHPFDFRFFTSGIISDHTQMCMWLTSGGCGRIDRDDAVKAICFIMPIVNLYEDTASTAGEFYSRLGQVDLDYGTSF</sequence>
<name>A0A9Q0KI60_9MAGN</name>
<dbReference type="Proteomes" id="UP001141806">
    <property type="component" value="Unassembled WGS sequence"/>
</dbReference>
<dbReference type="EMBL" id="JAMYWD010000005">
    <property type="protein sequence ID" value="KAJ4970939.1"/>
    <property type="molecule type" value="Genomic_DNA"/>
</dbReference>
<keyword evidence="2" id="KW-1185">Reference proteome</keyword>
<reference evidence="1" key="1">
    <citation type="journal article" date="2023" name="Plant J.">
        <title>The genome of the king protea, Protea cynaroides.</title>
        <authorList>
            <person name="Chang J."/>
            <person name="Duong T.A."/>
            <person name="Schoeman C."/>
            <person name="Ma X."/>
            <person name="Roodt D."/>
            <person name="Barker N."/>
            <person name="Li Z."/>
            <person name="Van de Peer Y."/>
            <person name="Mizrachi E."/>
        </authorList>
    </citation>
    <scope>NUCLEOTIDE SEQUENCE</scope>
    <source>
        <tissue evidence="1">Young leaves</tissue>
    </source>
</reference>
<dbReference type="AlphaFoldDB" id="A0A9Q0KI60"/>
<organism evidence="1 2">
    <name type="scientific">Protea cynaroides</name>
    <dbReference type="NCBI Taxonomy" id="273540"/>
    <lineage>
        <taxon>Eukaryota</taxon>
        <taxon>Viridiplantae</taxon>
        <taxon>Streptophyta</taxon>
        <taxon>Embryophyta</taxon>
        <taxon>Tracheophyta</taxon>
        <taxon>Spermatophyta</taxon>
        <taxon>Magnoliopsida</taxon>
        <taxon>Proteales</taxon>
        <taxon>Proteaceae</taxon>
        <taxon>Protea</taxon>
    </lineage>
</organism>
<evidence type="ECO:0000313" key="2">
    <source>
        <dbReference type="Proteomes" id="UP001141806"/>
    </source>
</evidence>
<proteinExistence type="predicted"/>
<evidence type="ECO:0000313" key="1">
    <source>
        <dbReference type="EMBL" id="KAJ4970939.1"/>
    </source>
</evidence>